<evidence type="ECO:0000313" key="2">
    <source>
        <dbReference type="Proteomes" id="UP000798662"/>
    </source>
</evidence>
<gene>
    <name evidence="1" type="ORF">I4F81_000466</name>
</gene>
<reference evidence="1" key="1">
    <citation type="submission" date="2019-11" db="EMBL/GenBank/DDBJ databases">
        <title>Nori genome reveals adaptations in red seaweeds to the harsh intertidal environment.</title>
        <authorList>
            <person name="Wang D."/>
            <person name="Mao Y."/>
        </authorList>
    </citation>
    <scope>NUCLEOTIDE SEQUENCE</scope>
    <source>
        <tissue evidence="1">Gametophyte</tissue>
    </source>
</reference>
<name>A0ACC3BIV1_PYRYE</name>
<sequence length="232" mass="23353">MSSDDGDAATASTEAQVIADLQAKLQTAEAAVVALQAAATADAQKIPPPAPAPTPVLAGQPGSSGAAGGGVAAAAGGSTGGGQAAKGRPHGGGGNDGSGPSSSSSGAGRGGGGRPSPPSSSSSDEPELLHAAFDDIDAIKIGRPGAYLKVFELARRVARPGGLPIPFEPSEVEFRATFADNVRDRMEATSLYQVCHWLQEAINEATDAYHHPQDHAMFSNELQNADKVTNDF</sequence>
<accession>A0ACC3BIV1</accession>
<dbReference type="EMBL" id="CM020618">
    <property type="protein sequence ID" value="KAK1857852.1"/>
    <property type="molecule type" value="Genomic_DNA"/>
</dbReference>
<keyword evidence="2" id="KW-1185">Reference proteome</keyword>
<protein>
    <submittedName>
        <fullName evidence="1">Uncharacterized protein</fullName>
    </submittedName>
</protein>
<organism evidence="1 2">
    <name type="scientific">Pyropia yezoensis</name>
    <name type="common">Susabi-nori</name>
    <name type="synonym">Porphyra yezoensis</name>
    <dbReference type="NCBI Taxonomy" id="2788"/>
    <lineage>
        <taxon>Eukaryota</taxon>
        <taxon>Rhodophyta</taxon>
        <taxon>Bangiophyceae</taxon>
        <taxon>Bangiales</taxon>
        <taxon>Bangiaceae</taxon>
        <taxon>Pyropia</taxon>
    </lineage>
</organism>
<comment type="caution">
    <text evidence="1">The sequence shown here is derived from an EMBL/GenBank/DDBJ whole genome shotgun (WGS) entry which is preliminary data.</text>
</comment>
<dbReference type="Proteomes" id="UP000798662">
    <property type="component" value="Chromosome 1"/>
</dbReference>
<evidence type="ECO:0000313" key="1">
    <source>
        <dbReference type="EMBL" id="KAK1857852.1"/>
    </source>
</evidence>
<proteinExistence type="predicted"/>